<dbReference type="Gene3D" id="3.40.50.1980">
    <property type="entry name" value="Nitrogenase molybdenum iron protein domain"/>
    <property type="match status" value="1"/>
</dbReference>
<dbReference type="Pfam" id="PF01497">
    <property type="entry name" value="Peripla_BP_2"/>
    <property type="match status" value="1"/>
</dbReference>
<dbReference type="PROSITE" id="PS00018">
    <property type="entry name" value="EF_HAND_1"/>
    <property type="match status" value="1"/>
</dbReference>
<dbReference type="GO" id="GO:0000272">
    <property type="term" value="P:polysaccharide catabolic process"/>
    <property type="evidence" value="ECO:0007669"/>
    <property type="project" value="InterPro"/>
</dbReference>
<sequence>MEKKAIYVVAIVAVLVAASVGVYAVVGNKDDVDSPASMEGAELKVLGNANGDRVIDSKDIDVIEKAIDDGVALKDAPLADANNDGVIDDKDIEVVKKIINKESVTVWHINYHDVDGDSTMDMERVSTQYPVSAAIMTGSANSFIMCYMIGIIDEIKGASYGSSNDSTLFGSTYLNTSKTVKLGTSSTSITFEDGKAGSSNVIAEKGVTCVLSDWNRTYLTNESAFETAGVDVVRVAAASVDKEVYTHSILLLGFLFQKESRASDLVDLYDSTMKTIKDAVSTLPEDKKVKAVASSMNGYISSGNSDYQAVLDVAGAEFGLADYSGFGSTTSIKVVDHGSVFNTSLYDWDYIVHIRTALGYGTSAASAKTYWDTYTSAFNAWSHYGEEGSQIMISGAAPVPVRVAYAAYAMYGSVLGELSESWADGVHQTFITDFFNGDNTKLVASDLLICCNSAPA</sequence>
<dbReference type="RefSeq" id="WP_015505104.1">
    <property type="nucleotide sequence ID" value="NZ_CP017686.1"/>
</dbReference>
<name>A0A3G3IHK9_9ARCH</name>
<accession>A0A3G3IHK9</accession>
<dbReference type="Proteomes" id="UP000273278">
    <property type="component" value="Chromosome"/>
</dbReference>
<dbReference type="InterPro" id="IPR002491">
    <property type="entry name" value="ABC_transptr_periplasmic_BD"/>
</dbReference>
<dbReference type="Gene3D" id="1.10.1330.10">
    <property type="entry name" value="Dockerin domain"/>
    <property type="match status" value="1"/>
</dbReference>
<dbReference type="InterPro" id="IPR018247">
    <property type="entry name" value="EF_Hand_1_Ca_BS"/>
</dbReference>
<reference evidence="2 3" key="1">
    <citation type="submission" date="2016-10" db="EMBL/GenBank/DDBJ databases">
        <title>Complete genome of the TMA-utilizing, human hosted archaeon Methanomethylophilus alvus Gen. nov, sp. nov., strain Mx-05, derived from a pure culture.</title>
        <authorList>
            <person name="Brugere J.-F."/>
            <person name="Ben Hania W."/>
            <person name="Chaudhary P.P."/>
            <person name="Gaci N."/>
            <person name="Borrel G."/>
            <person name="Cao Van Tuat L."/>
            <person name="Fardeau M.-L."/>
            <person name="Harris H.M.B."/>
            <person name="O'Toole P.W."/>
            <person name="Ollivier B."/>
        </authorList>
    </citation>
    <scope>NUCLEOTIDE SEQUENCE [LARGE SCALE GENOMIC DNA]</scope>
    <source>
        <strain evidence="2 3">Mx-05</strain>
    </source>
</reference>
<evidence type="ECO:0000259" key="1">
    <source>
        <dbReference type="Pfam" id="PF01497"/>
    </source>
</evidence>
<gene>
    <name evidence="2" type="ORF">BKD89_05985</name>
</gene>
<feature type="domain" description="Fe/B12 periplasmic-binding" evidence="1">
    <location>
        <begin position="223"/>
        <end position="324"/>
    </location>
</feature>
<organism evidence="2 3">
    <name type="scientific">Methanomethylophilus alvi</name>
    <dbReference type="NCBI Taxonomy" id="1291540"/>
    <lineage>
        <taxon>Archaea</taxon>
        <taxon>Methanobacteriati</taxon>
        <taxon>Thermoplasmatota</taxon>
        <taxon>Thermoplasmata</taxon>
        <taxon>Methanomassiliicoccales</taxon>
        <taxon>Methanomethylophilaceae</taxon>
        <taxon>Methanomethylophilus</taxon>
    </lineage>
</organism>
<dbReference type="SUPFAM" id="SSF53807">
    <property type="entry name" value="Helical backbone' metal receptor"/>
    <property type="match status" value="1"/>
</dbReference>
<protein>
    <recommendedName>
        <fullName evidence="1">Fe/B12 periplasmic-binding domain-containing protein</fullName>
    </recommendedName>
</protein>
<dbReference type="AlphaFoldDB" id="A0A3G3IHK9"/>
<dbReference type="InterPro" id="IPR036439">
    <property type="entry name" value="Dockerin_dom_sf"/>
</dbReference>
<evidence type="ECO:0000313" key="3">
    <source>
        <dbReference type="Proteomes" id="UP000273278"/>
    </source>
</evidence>
<dbReference type="OMA" id="INKEWER"/>
<dbReference type="CDD" id="cd14256">
    <property type="entry name" value="Dockerin_I"/>
    <property type="match status" value="1"/>
</dbReference>
<evidence type="ECO:0000313" key="2">
    <source>
        <dbReference type="EMBL" id="AYQ55347.1"/>
    </source>
</evidence>
<proteinExistence type="predicted"/>
<dbReference type="EMBL" id="CP017686">
    <property type="protein sequence ID" value="AYQ55347.1"/>
    <property type="molecule type" value="Genomic_DNA"/>
</dbReference>
<dbReference type="SUPFAM" id="SSF63446">
    <property type="entry name" value="Type I dockerin domain"/>
    <property type="match status" value="1"/>
</dbReference>
<dbReference type="GeneID" id="41321994"/>